<dbReference type="AlphaFoldDB" id="X1C2K4"/>
<feature type="transmembrane region" description="Helical" evidence="1">
    <location>
        <begin position="41"/>
        <end position="62"/>
    </location>
</feature>
<keyword evidence="1" id="KW-1133">Transmembrane helix</keyword>
<evidence type="ECO:0000256" key="1">
    <source>
        <dbReference type="SAM" id="Phobius"/>
    </source>
</evidence>
<feature type="transmembrane region" description="Helical" evidence="1">
    <location>
        <begin position="7"/>
        <end position="29"/>
    </location>
</feature>
<accession>X1C2K4</accession>
<comment type="caution">
    <text evidence="2">The sequence shown here is derived from an EMBL/GenBank/DDBJ whole genome shotgun (WGS) entry which is preliminary data.</text>
</comment>
<gene>
    <name evidence="2" type="ORF">S01H4_21242</name>
</gene>
<keyword evidence="1" id="KW-0472">Membrane</keyword>
<reference evidence="2" key="1">
    <citation type="journal article" date="2014" name="Front. Microbiol.">
        <title>High frequency of phylogenetically diverse reductive dehalogenase-homologous genes in deep subseafloor sedimentary metagenomes.</title>
        <authorList>
            <person name="Kawai M."/>
            <person name="Futagami T."/>
            <person name="Toyoda A."/>
            <person name="Takaki Y."/>
            <person name="Nishi S."/>
            <person name="Hori S."/>
            <person name="Arai W."/>
            <person name="Tsubouchi T."/>
            <person name="Morono Y."/>
            <person name="Uchiyama I."/>
            <person name="Ito T."/>
            <person name="Fujiyama A."/>
            <person name="Inagaki F."/>
            <person name="Takami H."/>
        </authorList>
    </citation>
    <scope>NUCLEOTIDE SEQUENCE</scope>
    <source>
        <strain evidence="2">Expedition CK06-06</strain>
    </source>
</reference>
<evidence type="ECO:0000313" key="2">
    <source>
        <dbReference type="EMBL" id="GAG78616.1"/>
    </source>
</evidence>
<organism evidence="2">
    <name type="scientific">marine sediment metagenome</name>
    <dbReference type="NCBI Taxonomy" id="412755"/>
    <lineage>
        <taxon>unclassified sequences</taxon>
        <taxon>metagenomes</taxon>
        <taxon>ecological metagenomes</taxon>
    </lineage>
</organism>
<proteinExistence type="predicted"/>
<sequence length="128" mass="14654">MSDSNIFLKIIAIIVFVVLTFFGVVYILASPVDPTQTVLRLIIGVLLIIIAITLLVIILRLIQRTKYKIVKVKELKDLEEETRYVPSEMICKNCGTPLEISEEMKKKEIVYCEKCGEAIKLPKDKVKW</sequence>
<name>X1C2K4_9ZZZZ</name>
<protein>
    <submittedName>
        <fullName evidence="2">Uncharacterized protein</fullName>
    </submittedName>
</protein>
<dbReference type="EMBL" id="BART01009606">
    <property type="protein sequence ID" value="GAG78616.1"/>
    <property type="molecule type" value="Genomic_DNA"/>
</dbReference>
<keyword evidence="1" id="KW-0812">Transmembrane</keyword>